<comment type="caution">
    <text evidence="1">The sequence shown here is derived from an EMBL/GenBank/DDBJ whole genome shotgun (WGS) entry which is preliminary data.</text>
</comment>
<organism evidence="1 2">
    <name type="scientific">Artemia franciscana</name>
    <name type="common">Brine shrimp</name>
    <name type="synonym">Artemia sanfranciscana</name>
    <dbReference type="NCBI Taxonomy" id="6661"/>
    <lineage>
        <taxon>Eukaryota</taxon>
        <taxon>Metazoa</taxon>
        <taxon>Ecdysozoa</taxon>
        <taxon>Arthropoda</taxon>
        <taxon>Crustacea</taxon>
        <taxon>Branchiopoda</taxon>
        <taxon>Anostraca</taxon>
        <taxon>Artemiidae</taxon>
        <taxon>Artemia</taxon>
    </lineage>
</organism>
<evidence type="ECO:0000313" key="2">
    <source>
        <dbReference type="Proteomes" id="UP001187531"/>
    </source>
</evidence>
<gene>
    <name evidence="1" type="ORF">QYM36_003233</name>
</gene>
<evidence type="ECO:0000313" key="1">
    <source>
        <dbReference type="EMBL" id="KAK2722969.1"/>
    </source>
</evidence>
<proteinExistence type="predicted"/>
<dbReference type="EMBL" id="JAVRJZ010000005">
    <property type="protein sequence ID" value="KAK2722969.1"/>
    <property type="molecule type" value="Genomic_DNA"/>
</dbReference>
<accession>A0AA88LDZ1</accession>
<protein>
    <submittedName>
        <fullName evidence="1">Uncharacterized protein</fullName>
    </submittedName>
</protein>
<name>A0AA88LDZ1_ARTSF</name>
<dbReference type="Proteomes" id="UP001187531">
    <property type="component" value="Unassembled WGS sequence"/>
</dbReference>
<sequence>MPSAWKTSLFIPVFKRGNRKAHENYRLIALVSALSNNTNNKQHLLCIRMPPHWTATFTIQNPNAHPVKNNLGRKFEYHIVTSINGAGSQETQSNEKFHHLPQDIIRPMAYSLG</sequence>
<dbReference type="AlphaFoldDB" id="A0AA88LDZ1"/>
<keyword evidence="2" id="KW-1185">Reference proteome</keyword>
<reference evidence="1" key="1">
    <citation type="submission" date="2023-07" db="EMBL/GenBank/DDBJ databases">
        <title>Chromosome-level genome assembly of Artemia franciscana.</title>
        <authorList>
            <person name="Jo E."/>
        </authorList>
    </citation>
    <scope>NUCLEOTIDE SEQUENCE</scope>
    <source>
        <tissue evidence="1">Whole body</tissue>
    </source>
</reference>